<dbReference type="AlphaFoldDB" id="A0A0X8HV13"/>
<dbReference type="Pfam" id="PF06127">
    <property type="entry name" value="Mpo1-like"/>
    <property type="match status" value="1"/>
</dbReference>
<feature type="transmembrane region" description="Helical" evidence="1">
    <location>
        <begin position="56"/>
        <end position="87"/>
    </location>
</feature>
<sequence length="180" mass="20522">MTSLALKKQLVFYKLYHTNKLNVLVHCIFVPLILFSTLCILNDVKLYVVSYNASDLLALILATTYVLLHFKVGLLASCMLGVLTYLLRANKMIISQKTAWSIFVLSWIAQFLGHGVFEKRKPALLDSLFQSLVIAPFFILFEYLFILGFLPDLNKEIQMFVTETIKGSKHAQDRSKPKSN</sequence>
<keyword evidence="1" id="KW-1133">Transmembrane helix</keyword>
<evidence type="ECO:0000313" key="2">
    <source>
        <dbReference type="EMBL" id="AMD22256.1"/>
    </source>
</evidence>
<dbReference type="OrthoDB" id="2124888at2759"/>
<gene>
    <name evidence="2" type="ORF">AW171_hschr74281</name>
</gene>
<dbReference type="GO" id="GO:0046521">
    <property type="term" value="P:sphingoid catabolic process"/>
    <property type="evidence" value="ECO:0007669"/>
    <property type="project" value="TreeGrafter"/>
</dbReference>
<accession>A0A0X8HV13</accession>
<dbReference type="GeneID" id="28725600"/>
<dbReference type="GO" id="GO:0016020">
    <property type="term" value="C:membrane"/>
    <property type="evidence" value="ECO:0007669"/>
    <property type="project" value="GOC"/>
</dbReference>
<dbReference type="PANTHER" id="PTHR28026">
    <property type="entry name" value="DUF962 DOMAIN PROTEIN (AFU_ORTHOLOGUE AFUA_8G05310)"/>
    <property type="match status" value="1"/>
</dbReference>
<proteinExistence type="predicted"/>
<reference evidence="2 3" key="1">
    <citation type="submission" date="2016-01" db="EMBL/GenBank/DDBJ databases">
        <title>Genome sequence of the yeast Holleya sinecauda.</title>
        <authorList>
            <person name="Dietrich F.S."/>
        </authorList>
    </citation>
    <scope>NUCLEOTIDE SEQUENCE [LARGE SCALE GENOMIC DNA]</scope>
    <source>
        <strain evidence="2 3">ATCC 58844</strain>
    </source>
</reference>
<dbReference type="EMBL" id="CP014247">
    <property type="protein sequence ID" value="AMD22256.1"/>
    <property type="molecule type" value="Genomic_DNA"/>
</dbReference>
<dbReference type="Proteomes" id="UP000243052">
    <property type="component" value="Chromosome vii"/>
</dbReference>
<dbReference type="GO" id="GO:0005783">
    <property type="term" value="C:endoplasmic reticulum"/>
    <property type="evidence" value="ECO:0007669"/>
    <property type="project" value="TreeGrafter"/>
</dbReference>
<keyword evidence="3" id="KW-1185">Reference proteome</keyword>
<feature type="transmembrane region" description="Helical" evidence="1">
    <location>
        <begin position="129"/>
        <end position="150"/>
    </location>
</feature>
<dbReference type="InterPro" id="IPR009305">
    <property type="entry name" value="Mpo1-like"/>
</dbReference>
<evidence type="ECO:0000256" key="1">
    <source>
        <dbReference type="SAM" id="Phobius"/>
    </source>
</evidence>
<dbReference type="PANTHER" id="PTHR28026:SF9">
    <property type="entry name" value="2-HYDROXY-PALMITIC ACID DIOXYGENASE MPO1"/>
    <property type="match status" value="1"/>
</dbReference>
<name>A0A0X8HV13_9SACH</name>
<feature type="transmembrane region" description="Helical" evidence="1">
    <location>
        <begin position="21"/>
        <end position="44"/>
    </location>
</feature>
<protein>
    <submittedName>
        <fullName evidence="2">HGL084Cp</fullName>
    </submittedName>
</protein>
<keyword evidence="1" id="KW-0812">Transmembrane</keyword>
<organism evidence="2 3">
    <name type="scientific">Eremothecium sinecaudum</name>
    <dbReference type="NCBI Taxonomy" id="45286"/>
    <lineage>
        <taxon>Eukaryota</taxon>
        <taxon>Fungi</taxon>
        <taxon>Dikarya</taxon>
        <taxon>Ascomycota</taxon>
        <taxon>Saccharomycotina</taxon>
        <taxon>Saccharomycetes</taxon>
        <taxon>Saccharomycetales</taxon>
        <taxon>Saccharomycetaceae</taxon>
        <taxon>Eremothecium</taxon>
    </lineage>
</organism>
<keyword evidence="1" id="KW-0472">Membrane</keyword>
<feature type="transmembrane region" description="Helical" evidence="1">
    <location>
        <begin position="99"/>
        <end position="117"/>
    </location>
</feature>
<dbReference type="RefSeq" id="XP_017989252.1">
    <property type="nucleotide sequence ID" value="XM_018133585.1"/>
</dbReference>
<evidence type="ECO:0000313" key="3">
    <source>
        <dbReference type="Proteomes" id="UP000243052"/>
    </source>
</evidence>